<accession>A0ABM8AQI1</accession>
<keyword evidence="4" id="KW-1185">Reference proteome</keyword>
<sequence length="207" mass="21500">MTRLLLIICAALAATLCLSAASDAHKVNIFAYVEGNTVVTESGYSRSSRVNKGVVEVHDAASGELLLTGTTDEQGNFSFEVPDKAREQGLDLQLLVKAGVGHQGDWVVKAEEYMVGDAPAAEAGTPATQTETASDAAPAAAPAQAVIVAGPKADIGAVEAVVKRELEPVKRMLADLSRPGPSVTEILGGIGYIFGLFGVAAYFKSRK</sequence>
<protein>
    <recommendedName>
        <fullName evidence="5">Nickel transport protein</fullName>
    </recommendedName>
</protein>
<feature type="signal peptide" evidence="2">
    <location>
        <begin position="1"/>
        <end position="20"/>
    </location>
</feature>
<evidence type="ECO:0008006" key="5">
    <source>
        <dbReference type="Google" id="ProtNLM"/>
    </source>
</evidence>
<feature type="transmembrane region" description="Helical" evidence="1">
    <location>
        <begin position="186"/>
        <end position="203"/>
    </location>
</feature>
<dbReference type="EMBL" id="AP026708">
    <property type="protein sequence ID" value="BDQ33678.1"/>
    <property type="molecule type" value="Genomic_DNA"/>
</dbReference>
<organism evidence="3 4">
    <name type="scientific">Pseudodesulfovibrio portus</name>
    <dbReference type="NCBI Taxonomy" id="231439"/>
    <lineage>
        <taxon>Bacteria</taxon>
        <taxon>Pseudomonadati</taxon>
        <taxon>Thermodesulfobacteriota</taxon>
        <taxon>Desulfovibrionia</taxon>
        <taxon>Desulfovibrionales</taxon>
        <taxon>Desulfovibrionaceae</taxon>
    </lineage>
</organism>
<feature type="chain" id="PRO_5047197909" description="Nickel transport protein" evidence="2">
    <location>
        <begin position="21"/>
        <end position="207"/>
    </location>
</feature>
<dbReference type="RefSeq" id="WP_264983741.1">
    <property type="nucleotide sequence ID" value="NZ_AP026708.1"/>
</dbReference>
<evidence type="ECO:0000256" key="1">
    <source>
        <dbReference type="SAM" id="Phobius"/>
    </source>
</evidence>
<keyword evidence="1" id="KW-0812">Transmembrane</keyword>
<keyword evidence="1" id="KW-1133">Transmembrane helix</keyword>
<dbReference type="Proteomes" id="UP001061361">
    <property type="component" value="Chromosome"/>
</dbReference>
<name>A0ABM8AQI1_9BACT</name>
<reference evidence="3" key="1">
    <citation type="submission" date="2022-08" db="EMBL/GenBank/DDBJ databases">
        <title>Genome Sequence of the sulphate-reducing bacterium, Pseudodesulfovibrio portus JCM14722.</title>
        <authorList>
            <person name="Kondo R."/>
            <person name="Kataoka T."/>
        </authorList>
    </citation>
    <scope>NUCLEOTIDE SEQUENCE</scope>
    <source>
        <strain evidence="3">JCM 14722</strain>
    </source>
</reference>
<keyword evidence="1" id="KW-0472">Membrane</keyword>
<keyword evidence="2" id="KW-0732">Signal</keyword>
<evidence type="ECO:0000313" key="4">
    <source>
        <dbReference type="Proteomes" id="UP001061361"/>
    </source>
</evidence>
<evidence type="ECO:0000313" key="3">
    <source>
        <dbReference type="EMBL" id="BDQ33678.1"/>
    </source>
</evidence>
<gene>
    <name evidence="3" type="ORF">JCM14722_12200</name>
</gene>
<proteinExistence type="predicted"/>
<evidence type="ECO:0000256" key="2">
    <source>
        <dbReference type="SAM" id="SignalP"/>
    </source>
</evidence>